<dbReference type="OrthoDB" id="1918432at2759"/>
<evidence type="ECO:0000256" key="11">
    <source>
        <dbReference type="ARBA" id="ARBA00048287"/>
    </source>
</evidence>
<dbReference type="GO" id="GO:0005634">
    <property type="term" value="C:nucleus"/>
    <property type="evidence" value="ECO:0007669"/>
    <property type="project" value="UniProtKB-SubCell"/>
</dbReference>
<evidence type="ECO:0000256" key="8">
    <source>
        <dbReference type="ARBA" id="ARBA00023163"/>
    </source>
</evidence>
<evidence type="ECO:0000256" key="7">
    <source>
        <dbReference type="ARBA" id="ARBA00023015"/>
    </source>
</evidence>
<keyword evidence="4" id="KW-0678">Repressor</keyword>
<feature type="domain" description="Histone deacetylase" evidence="15">
    <location>
        <begin position="24"/>
        <end position="280"/>
    </location>
</feature>
<keyword evidence="9" id="KW-0539">Nucleus</keyword>
<dbReference type="Proteomes" id="UP000218231">
    <property type="component" value="Unassembled WGS sequence"/>
</dbReference>
<evidence type="ECO:0000256" key="9">
    <source>
        <dbReference type="ARBA" id="ARBA00023242"/>
    </source>
</evidence>
<dbReference type="InterPro" id="IPR023696">
    <property type="entry name" value="Ureohydrolase_dom_sf"/>
</dbReference>
<evidence type="ECO:0000256" key="6">
    <source>
        <dbReference type="ARBA" id="ARBA00022853"/>
    </source>
</evidence>
<evidence type="ECO:0000256" key="4">
    <source>
        <dbReference type="ARBA" id="ARBA00022491"/>
    </source>
</evidence>
<dbReference type="Pfam" id="PF00850">
    <property type="entry name" value="Hist_deacetyl"/>
    <property type="match status" value="1"/>
</dbReference>
<dbReference type="InterPro" id="IPR000286">
    <property type="entry name" value="HDACs"/>
</dbReference>
<protein>
    <recommendedName>
        <fullName evidence="10">Histone deacetylase 3</fullName>
        <ecNumber evidence="3">3.5.1.98</ecNumber>
    </recommendedName>
</protein>
<feature type="binding site" evidence="13">
    <location>
        <position position="261"/>
    </location>
    <ligand>
        <name>a divalent metal cation</name>
        <dbReference type="ChEBI" id="CHEBI:60240"/>
    </ligand>
</feature>
<evidence type="ECO:0000313" key="17">
    <source>
        <dbReference type="Proteomes" id="UP000218231"/>
    </source>
</evidence>
<dbReference type="EMBL" id="LIAE01007981">
    <property type="protein sequence ID" value="PAV75974.1"/>
    <property type="molecule type" value="Genomic_DNA"/>
</dbReference>
<organism evidence="16 17">
    <name type="scientific">Diploscapter pachys</name>
    <dbReference type="NCBI Taxonomy" id="2018661"/>
    <lineage>
        <taxon>Eukaryota</taxon>
        <taxon>Metazoa</taxon>
        <taxon>Ecdysozoa</taxon>
        <taxon>Nematoda</taxon>
        <taxon>Chromadorea</taxon>
        <taxon>Rhabditida</taxon>
        <taxon>Rhabditina</taxon>
        <taxon>Rhabditomorpha</taxon>
        <taxon>Rhabditoidea</taxon>
        <taxon>Rhabditidae</taxon>
        <taxon>Diploscapter</taxon>
    </lineage>
</organism>
<dbReference type="PANTHER" id="PTHR10625">
    <property type="entry name" value="HISTONE DEACETYLASE HDAC1-RELATED"/>
    <property type="match status" value="1"/>
</dbReference>
<evidence type="ECO:0000256" key="10">
    <source>
        <dbReference type="ARBA" id="ARBA00040349"/>
    </source>
</evidence>
<comment type="similarity">
    <text evidence="2">Belongs to the histone deacetylase family. HD type 1 subfamily.</text>
</comment>
<dbReference type="InterPro" id="IPR003084">
    <property type="entry name" value="HDAC_I/II"/>
</dbReference>
<dbReference type="PRINTS" id="PR01270">
    <property type="entry name" value="HDASUPER"/>
</dbReference>
<dbReference type="GO" id="GO:0141221">
    <property type="term" value="F:histone deacetylase activity, hydrolytic mechanism"/>
    <property type="evidence" value="ECO:0007669"/>
    <property type="project" value="UniProtKB-EC"/>
</dbReference>
<keyword evidence="8" id="KW-0804">Transcription</keyword>
<evidence type="ECO:0000259" key="15">
    <source>
        <dbReference type="Pfam" id="PF00850"/>
    </source>
</evidence>
<feature type="transmembrane region" description="Helical" evidence="14">
    <location>
        <begin position="273"/>
        <end position="294"/>
    </location>
</feature>
<evidence type="ECO:0000256" key="3">
    <source>
        <dbReference type="ARBA" id="ARBA00012111"/>
    </source>
</evidence>
<comment type="caution">
    <text evidence="16">The sequence shown here is derived from an EMBL/GenBank/DDBJ whole genome shotgun (WGS) entry which is preliminary data.</text>
</comment>
<feature type="binding site" evidence="13">
    <location>
        <position position="172"/>
    </location>
    <ligand>
        <name>a divalent metal cation</name>
        <dbReference type="ChEBI" id="CHEBI:60240"/>
    </ligand>
</feature>
<name>A0A2A2KPT4_9BILA</name>
<dbReference type="InterPro" id="IPR037138">
    <property type="entry name" value="His_deacetylse_dom_sf"/>
</dbReference>
<dbReference type="SUPFAM" id="SSF52768">
    <property type="entry name" value="Arginase/deacetylase"/>
    <property type="match status" value="1"/>
</dbReference>
<evidence type="ECO:0000256" key="13">
    <source>
        <dbReference type="PIRSR" id="PIRSR037913-3"/>
    </source>
</evidence>
<keyword evidence="14" id="KW-1133">Transmembrane helix</keyword>
<dbReference type="GO" id="GO:0040029">
    <property type="term" value="P:epigenetic regulation of gene expression"/>
    <property type="evidence" value="ECO:0007669"/>
    <property type="project" value="TreeGrafter"/>
</dbReference>
<evidence type="ECO:0000313" key="16">
    <source>
        <dbReference type="EMBL" id="PAV75974.1"/>
    </source>
</evidence>
<feature type="binding site" evidence="13">
    <location>
        <position position="174"/>
    </location>
    <ligand>
        <name>a divalent metal cation</name>
        <dbReference type="ChEBI" id="CHEBI:60240"/>
    </ligand>
</feature>
<proteinExistence type="inferred from homology"/>
<evidence type="ECO:0000256" key="5">
    <source>
        <dbReference type="ARBA" id="ARBA00022801"/>
    </source>
</evidence>
<comment type="subcellular location">
    <subcellularLocation>
        <location evidence="1">Nucleus</location>
    </subcellularLocation>
</comment>
<keyword evidence="5" id="KW-0378">Hydrolase</keyword>
<gene>
    <name evidence="16" type="ORF">WR25_01584</name>
</gene>
<dbReference type="InterPro" id="IPR023801">
    <property type="entry name" value="His_deacetylse_dom"/>
</dbReference>
<comment type="catalytic activity">
    <reaction evidence="11">
        <text>N(6)-acetyl-L-lysyl-[histone] + H2O = L-lysyl-[histone] + acetate</text>
        <dbReference type="Rhea" id="RHEA:58196"/>
        <dbReference type="Rhea" id="RHEA-COMP:9845"/>
        <dbReference type="Rhea" id="RHEA-COMP:11338"/>
        <dbReference type="ChEBI" id="CHEBI:15377"/>
        <dbReference type="ChEBI" id="CHEBI:29969"/>
        <dbReference type="ChEBI" id="CHEBI:30089"/>
        <dbReference type="ChEBI" id="CHEBI:61930"/>
        <dbReference type="EC" id="3.5.1.98"/>
    </reaction>
</comment>
<evidence type="ECO:0000256" key="2">
    <source>
        <dbReference type="ARBA" id="ARBA00006457"/>
    </source>
</evidence>
<dbReference type="PANTHER" id="PTHR10625:SF36">
    <property type="entry name" value="HISTONE DEACETYLASE 3"/>
    <property type="match status" value="1"/>
</dbReference>
<keyword evidence="6" id="KW-0156">Chromatin regulator</keyword>
<reference evidence="16 17" key="1">
    <citation type="journal article" date="2017" name="Curr. Biol.">
        <title>Genome architecture and evolution of a unichromosomal asexual nematode.</title>
        <authorList>
            <person name="Fradin H."/>
            <person name="Zegar C."/>
            <person name="Gutwein M."/>
            <person name="Lucas J."/>
            <person name="Kovtun M."/>
            <person name="Corcoran D."/>
            <person name="Baugh L.R."/>
            <person name="Kiontke K."/>
            <person name="Gunsalus K."/>
            <person name="Fitch D.H."/>
            <person name="Piano F."/>
        </authorList>
    </citation>
    <scope>NUCLEOTIDE SEQUENCE [LARGE SCALE GENOMIC DNA]</scope>
    <source>
        <strain evidence="16">PF1309</strain>
    </source>
</reference>
<keyword evidence="14" id="KW-0472">Membrane</keyword>
<dbReference type="PIRSF" id="PIRSF037913">
    <property type="entry name" value="His_deacetylse_1"/>
    <property type="match status" value="1"/>
</dbReference>
<keyword evidence="17" id="KW-1185">Reference proteome</keyword>
<keyword evidence="7" id="KW-0805">Transcription regulation</keyword>
<evidence type="ECO:0000256" key="12">
    <source>
        <dbReference type="PIRSR" id="PIRSR037913-1"/>
    </source>
</evidence>
<evidence type="ECO:0000256" key="1">
    <source>
        <dbReference type="ARBA" id="ARBA00004123"/>
    </source>
</evidence>
<sequence length="298" mass="34308">MPSKSRVFYYYHPDVGNFHYGPRHPMKPQRLSALNNLVVNYGLDKHMNVKLCPRASASDMRRFHSREYIDFLERISPKNAEENEEFFIKFNIGEDCPVFEGIFDFCSLYTGGSIEGAMLLNHKEADIVMNWSGGLHHAKKSEASGFCYLNDIVLAILELLKYHKRVLYIDIDIHHGDGVQEAFNFTDRVMTVSFHRYGNMFFPGTGNMYDLGQKDGTYFSVNVPLQQGIEDEDYCSLFRPIIDAIVENFRPEAIVLQCGADSLGCDRLGCFNLSYAFFYFIAFCIYIFMFLPILQSLI</sequence>
<dbReference type="Gene3D" id="3.40.800.20">
    <property type="entry name" value="Histone deacetylase domain"/>
    <property type="match status" value="1"/>
</dbReference>
<dbReference type="EC" id="3.5.1.98" evidence="3"/>
<accession>A0A2A2KPT4</accession>
<dbReference type="AlphaFoldDB" id="A0A2A2KPT4"/>
<dbReference type="GO" id="GO:0046872">
    <property type="term" value="F:metal ion binding"/>
    <property type="evidence" value="ECO:0007669"/>
    <property type="project" value="UniProtKB-KW"/>
</dbReference>
<feature type="active site" description="Proton acceptor" evidence="12">
    <location>
        <position position="137"/>
    </location>
</feature>
<keyword evidence="14" id="KW-0812">Transmembrane</keyword>
<evidence type="ECO:0000256" key="14">
    <source>
        <dbReference type="SAM" id="Phobius"/>
    </source>
</evidence>
<keyword evidence="13" id="KW-0479">Metal-binding</keyword>
<dbReference type="PRINTS" id="PR01271">
    <property type="entry name" value="HISDACETLASE"/>
</dbReference>